<evidence type="ECO:0000313" key="5">
    <source>
        <dbReference type="Proteomes" id="UP000006346"/>
    </source>
</evidence>
<dbReference type="Pfam" id="PF13786">
    <property type="entry name" value="DUF4179"/>
    <property type="match status" value="1"/>
</dbReference>
<dbReference type="STRING" id="768706.Desor_2190"/>
<dbReference type="Pfam" id="PF18705">
    <property type="entry name" value="DUF5643"/>
    <property type="match status" value="1"/>
</dbReference>
<sequence length="484" mass="54063">MDKTKNWQINHKMSRGLIREFDAYLKSRAQREPFEAPDGFADRVARITAGLPDLRNTANSSRGIRPKRLLVRVLAVTALMVGLAGATSLAGPYVSKMAAGAIDYFNAPQEFKNLSKQEVYEQYNSKVGVSVTDQGITLTVDNIAMDDNYILVFYTLHQDKPIKLLGDPEDPEQWRVNWTAPYFWFKENGRYIEPPAQGEVEAYLQDETTLKGMQRFAVMDTLPDQLNLEIYTEDIFGRQGQWHVALSVDKSAVAAKSLNVTPGLKARVTSGWNRQYVHNITIEKVSVSPFGSQIVISERGNNPFFQFALRDEKGRYLTMIPGAIAGGNLLWKSINSFEFAGGSTEMKELTLIPIVSGSDDDNLSPPKVETVDIGSYPVRMPVSELGGFVLDNLEITAEKAVATCHQEGAVQIMTPTLRLQDENGKNLDFAAYEDSNYNRETGEITLTQYFRGVSADDLARIKKIGYVVRPQRLNEDEAVTIPLK</sequence>
<keyword evidence="1" id="KW-1133">Transmembrane helix</keyword>
<dbReference type="PATRIC" id="fig|768706.3.peg.2208"/>
<keyword evidence="5" id="KW-1185">Reference proteome</keyword>
<dbReference type="KEGG" id="dor:Desor_2190"/>
<feature type="domain" description="DUF4179" evidence="2">
    <location>
        <begin position="67"/>
        <end position="157"/>
    </location>
</feature>
<keyword evidence="1" id="KW-0812">Transmembrane</keyword>
<keyword evidence="1" id="KW-0472">Membrane</keyword>
<dbReference type="RefSeq" id="WP_014184607.1">
    <property type="nucleotide sequence ID" value="NC_016584.1"/>
</dbReference>
<reference evidence="5" key="1">
    <citation type="submission" date="2011-11" db="EMBL/GenBank/DDBJ databases">
        <title>Complete sequence of Desulfosporosinus orientis DSM 765.</title>
        <authorList>
            <person name="Lucas S."/>
            <person name="Han J."/>
            <person name="Lapidus A."/>
            <person name="Cheng J.-F."/>
            <person name="Goodwin L."/>
            <person name="Pitluck S."/>
            <person name="Peters L."/>
            <person name="Ovchinnikova G."/>
            <person name="Teshima H."/>
            <person name="Detter J.C."/>
            <person name="Han C."/>
            <person name="Tapia R."/>
            <person name="Land M."/>
            <person name="Hauser L."/>
            <person name="Kyrpides N."/>
            <person name="Ivanova N."/>
            <person name="Pagani I."/>
            <person name="Pester M."/>
            <person name="Spring S."/>
            <person name="Ollivier B."/>
            <person name="Rattei T."/>
            <person name="Klenk H.-P."/>
            <person name="Wagner M."/>
            <person name="Loy A."/>
            <person name="Woyke T."/>
        </authorList>
    </citation>
    <scope>NUCLEOTIDE SEQUENCE [LARGE SCALE GENOMIC DNA]</scope>
    <source>
        <strain evidence="5">ATCC 19365 / DSM 765 / NCIMB 8382 / VKM B-1628</strain>
    </source>
</reference>
<organism evidence="4 5">
    <name type="scientific">Desulfosporosinus orientis (strain ATCC 19365 / DSM 765 / NCIMB 8382 / VKM B-1628 / Singapore I)</name>
    <name type="common">Desulfotomaculum orientis</name>
    <dbReference type="NCBI Taxonomy" id="768706"/>
    <lineage>
        <taxon>Bacteria</taxon>
        <taxon>Bacillati</taxon>
        <taxon>Bacillota</taxon>
        <taxon>Clostridia</taxon>
        <taxon>Eubacteriales</taxon>
        <taxon>Desulfitobacteriaceae</taxon>
        <taxon>Desulfosporosinus</taxon>
    </lineage>
</organism>
<reference evidence="4 5" key="2">
    <citation type="journal article" date="2012" name="J. Bacteriol.">
        <title>Complete genome sequences of Desulfosporosinus orientis DSM765T, Desulfosporosinus youngiae DSM17734T, Desulfosporosinus meridiei DSM13257T, and Desulfosporosinus acidiphilus DSM22704T.</title>
        <authorList>
            <person name="Pester M."/>
            <person name="Brambilla E."/>
            <person name="Alazard D."/>
            <person name="Rattei T."/>
            <person name="Weinmaier T."/>
            <person name="Han J."/>
            <person name="Lucas S."/>
            <person name="Lapidus A."/>
            <person name="Cheng J.F."/>
            <person name="Goodwin L."/>
            <person name="Pitluck S."/>
            <person name="Peters L."/>
            <person name="Ovchinnikova G."/>
            <person name="Teshima H."/>
            <person name="Detter J.C."/>
            <person name="Han C.S."/>
            <person name="Tapia R."/>
            <person name="Land M.L."/>
            <person name="Hauser L."/>
            <person name="Kyrpides N.C."/>
            <person name="Ivanova N.N."/>
            <person name="Pagani I."/>
            <person name="Huntmann M."/>
            <person name="Wei C.L."/>
            <person name="Davenport K.W."/>
            <person name="Daligault H."/>
            <person name="Chain P.S."/>
            <person name="Chen A."/>
            <person name="Mavromatis K."/>
            <person name="Markowitz V."/>
            <person name="Szeto E."/>
            <person name="Mikhailova N."/>
            <person name="Pati A."/>
            <person name="Wagner M."/>
            <person name="Woyke T."/>
            <person name="Ollivier B."/>
            <person name="Klenk H.P."/>
            <person name="Spring S."/>
            <person name="Loy A."/>
        </authorList>
    </citation>
    <scope>NUCLEOTIDE SEQUENCE [LARGE SCALE GENOMIC DNA]</scope>
    <source>
        <strain evidence="5">ATCC 19365 / DSM 765 / NCIMB 8382 / VKM B-1628</strain>
    </source>
</reference>
<evidence type="ECO:0000313" key="4">
    <source>
        <dbReference type="EMBL" id="AET67792.1"/>
    </source>
</evidence>
<dbReference type="InterPro" id="IPR025436">
    <property type="entry name" value="DUF4179"/>
</dbReference>
<dbReference type="Proteomes" id="UP000006346">
    <property type="component" value="Chromosome"/>
</dbReference>
<evidence type="ECO:0000259" key="3">
    <source>
        <dbReference type="Pfam" id="PF18705"/>
    </source>
</evidence>
<dbReference type="eggNOG" id="ENOG5030IN9">
    <property type="taxonomic scope" value="Bacteria"/>
</dbReference>
<gene>
    <name evidence="4" type="ordered locus">Desor_2190</name>
</gene>
<name>G7W8T2_DESOD</name>
<evidence type="ECO:0000256" key="1">
    <source>
        <dbReference type="SAM" id="Phobius"/>
    </source>
</evidence>
<proteinExistence type="predicted"/>
<feature type="domain" description="DUF5643" evidence="3">
    <location>
        <begin position="278"/>
        <end position="373"/>
    </location>
</feature>
<dbReference type="InterPro" id="IPR040680">
    <property type="entry name" value="DUF5643"/>
</dbReference>
<dbReference type="EMBL" id="CP003108">
    <property type="protein sequence ID" value="AET67792.1"/>
    <property type="molecule type" value="Genomic_DNA"/>
</dbReference>
<feature type="transmembrane region" description="Helical" evidence="1">
    <location>
        <begin position="69"/>
        <end position="90"/>
    </location>
</feature>
<dbReference type="HOGENOM" id="CLU_590157_0_0_9"/>
<accession>G7W8T2</accession>
<dbReference type="Gene3D" id="2.60.40.1630">
    <property type="entry name" value="bacillus anthracis domain"/>
    <property type="match status" value="1"/>
</dbReference>
<dbReference type="AlphaFoldDB" id="G7W8T2"/>
<evidence type="ECO:0000259" key="2">
    <source>
        <dbReference type="Pfam" id="PF13786"/>
    </source>
</evidence>
<protein>
    <submittedName>
        <fullName evidence="4">Uncharacterized protein</fullName>
    </submittedName>
</protein>